<feature type="compositionally biased region" description="Basic and acidic residues" evidence="1">
    <location>
        <begin position="175"/>
        <end position="188"/>
    </location>
</feature>
<protein>
    <submittedName>
        <fullName evidence="3">Uncharacterized protein</fullName>
    </submittedName>
</protein>
<name>Q6Z8A5_ORYSJ</name>
<reference evidence="2" key="1">
    <citation type="submission" date="2001-08" db="EMBL/GenBank/DDBJ databases">
        <title>Oryza sativa nipponbare(GA3) genomic DNA, chromosome 2, BAC clone:OJ1148_D05.</title>
        <authorList>
            <person name="Sasaki T."/>
            <person name="Matsumoto T."/>
            <person name="Yamamoto K."/>
        </authorList>
    </citation>
    <scope>NUCLEOTIDE SEQUENCE</scope>
</reference>
<feature type="compositionally biased region" description="Gly residues" evidence="1">
    <location>
        <begin position="151"/>
        <end position="160"/>
    </location>
</feature>
<dbReference type="Proteomes" id="UP000000763">
    <property type="component" value="Chromosome 2"/>
</dbReference>
<reference evidence="4" key="4">
    <citation type="journal article" date="2008" name="Nucleic Acids Res.">
        <title>The rice annotation project database (RAP-DB): 2008 update.</title>
        <authorList>
            <consortium name="The rice annotation project (RAP)"/>
        </authorList>
    </citation>
    <scope>GENOME REANNOTATION</scope>
    <source>
        <strain evidence="4">cv. Nipponbare</strain>
    </source>
</reference>
<evidence type="ECO:0000256" key="1">
    <source>
        <dbReference type="SAM" id="MobiDB-lite"/>
    </source>
</evidence>
<reference evidence="3" key="2">
    <citation type="submission" date="2002-02" db="EMBL/GenBank/DDBJ databases">
        <title>Oryza sativa nipponbare(GA3) genomic DNA, chromosome 2, PAC clone:P0017H11.</title>
        <authorList>
            <person name="Sasaki T."/>
            <person name="Matsumoto T."/>
            <person name="Yamamoto K."/>
        </authorList>
    </citation>
    <scope>NUCLEOTIDE SEQUENCE</scope>
</reference>
<accession>Q6Z8A5</accession>
<dbReference type="EMBL" id="AP004118">
    <property type="protein sequence ID" value="BAD07694.1"/>
    <property type="molecule type" value="Genomic_DNA"/>
</dbReference>
<proteinExistence type="predicted"/>
<dbReference type="AlphaFoldDB" id="Q6Z8A5"/>
<evidence type="ECO:0000313" key="4">
    <source>
        <dbReference type="Proteomes" id="UP000000763"/>
    </source>
</evidence>
<sequence>MSSLYSLFSSIYARSRGAEAGGSATSLPASPDSLPRPYRRRGKERRMAAGREQSRGAERPAGGQSGDGPRAEWGERIRRTSSRSSTSSRRERNGRAKRERSRGSGRSGAGHRPVGGEEPPAARHCSAPQLRSWPSAAPPTTCRAPLLSPAGNGGKAGGGGESREACEEMVAPSSYREKRDMTRRKDAEQSQPPAARGVASARERAAARTPLFTLRGRAHREANLLRTASSCGWSAERRAPLTPNSQGFTHGAI</sequence>
<organism evidence="3 4">
    <name type="scientific">Oryza sativa subsp. japonica</name>
    <name type="common">Rice</name>
    <dbReference type="NCBI Taxonomy" id="39947"/>
    <lineage>
        <taxon>Eukaryota</taxon>
        <taxon>Viridiplantae</taxon>
        <taxon>Streptophyta</taxon>
        <taxon>Embryophyta</taxon>
        <taxon>Tracheophyta</taxon>
        <taxon>Spermatophyta</taxon>
        <taxon>Magnoliopsida</taxon>
        <taxon>Liliopsida</taxon>
        <taxon>Poales</taxon>
        <taxon>Poaceae</taxon>
        <taxon>BOP clade</taxon>
        <taxon>Oryzoideae</taxon>
        <taxon>Oryzeae</taxon>
        <taxon>Oryzinae</taxon>
        <taxon>Oryza</taxon>
        <taxon>Oryza sativa</taxon>
    </lineage>
</organism>
<feature type="compositionally biased region" description="Basic and acidic residues" evidence="1">
    <location>
        <begin position="45"/>
        <end position="58"/>
    </location>
</feature>
<gene>
    <name evidence="2" type="ORF">OJ1148_D05.17</name>
    <name evidence="3" type="ORF">P0017H11.5</name>
</gene>
<dbReference type="EMBL" id="AP004786">
    <property type="protein sequence ID" value="BAD07894.1"/>
    <property type="molecule type" value="Genomic_DNA"/>
</dbReference>
<reference evidence="4" key="3">
    <citation type="journal article" date="2005" name="Nature">
        <title>The map-based sequence of the rice genome.</title>
        <authorList>
            <consortium name="International rice genome sequencing project (IRGSP)"/>
            <person name="Matsumoto T."/>
            <person name="Wu J."/>
            <person name="Kanamori H."/>
            <person name="Katayose Y."/>
            <person name="Fujisawa M."/>
            <person name="Namiki N."/>
            <person name="Mizuno H."/>
            <person name="Yamamoto K."/>
            <person name="Antonio B.A."/>
            <person name="Baba T."/>
            <person name="Sakata K."/>
            <person name="Nagamura Y."/>
            <person name="Aoki H."/>
            <person name="Arikawa K."/>
            <person name="Arita K."/>
            <person name="Bito T."/>
            <person name="Chiden Y."/>
            <person name="Fujitsuka N."/>
            <person name="Fukunaka R."/>
            <person name="Hamada M."/>
            <person name="Harada C."/>
            <person name="Hayashi A."/>
            <person name="Hijishita S."/>
            <person name="Honda M."/>
            <person name="Hosokawa S."/>
            <person name="Ichikawa Y."/>
            <person name="Idonuma A."/>
            <person name="Iijima M."/>
            <person name="Ikeda M."/>
            <person name="Ikeno M."/>
            <person name="Ito K."/>
            <person name="Ito S."/>
            <person name="Ito T."/>
            <person name="Ito Y."/>
            <person name="Ito Y."/>
            <person name="Iwabuchi A."/>
            <person name="Kamiya K."/>
            <person name="Karasawa W."/>
            <person name="Kurita K."/>
            <person name="Katagiri S."/>
            <person name="Kikuta A."/>
            <person name="Kobayashi H."/>
            <person name="Kobayashi N."/>
            <person name="Machita K."/>
            <person name="Maehara T."/>
            <person name="Masukawa M."/>
            <person name="Mizubayashi T."/>
            <person name="Mukai Y."/>
            <person name="Nagasaki H."/>
            <person name="Nagata Y."/>
            <person name="Naito S."/>
            <person name="Nakashima M."/>
            <person name="Nakama Y."/>
            <person name="Nakamichi Y."/>
            <person name="Nakamura M."/>
            <person name="Meguro A."/>
            <person name="Negishi M."/>
            <person name="Ohta I."/>
            <person name="Ohta T."/>
            <person name="Okamoto M."/>
            <person name="Ono N."/>
            <person name="Saji S."/>
            <person name="Sakaguchi M."/>
            <person name="Sakai K."/>
            <person name="Shibata M."/>
            <person name="Shimokawa T."/>
            <person name="Song J."/>
            <person name="Takazaki Y."/>
            <person name="Terasawa K."/>
            <person name="Tsugane M."/>
            <person name="Tsuji K."/>
            <person name="Ueda S."/>
            <person name="Waki K."/>
            <person name="Yamagata H."/>
            <person name="Yamamoto M."/>
            <person name="Yamamoto S."/>
            <person name="Yamane H."/>
            <person name="Yoshiki S."/>
            <person name="Yoshihara R."/>
            <person name="Yukawa K."/>
            <person name="Zhong H."/>
            <person name="Yano M."/>
            <person name="Yuan Q."/>
            <person name="Ouyang S."/>
            <person name="Liu J."/>
            <person name="Jones K.M."/>
            <person name="Gansberger K."/>
            <person name="Moffat K."/>
            <person name="Hill J."/>
            <person name="Bera J."/>
            <person name="Fadrosh D."/>
            <person name="Jin S."/>
            <person name="Johri S."/>
            <person name="Kim M."/>
            <person name="Overton L."/>
            <person name="Reardon M."/>
            <person name="Tsitrin T."/>
            <person name="Vuong H."/>
            <person name="Weaver B."/>
            <person name="Ciecko A."/>
            <person name="Tallon L."/>
            <person name="Jackson J."/>
            <person name="Pai G."/>
            <person name="Aken S.V."/>
            <person name="Utterback T."/>
            <person name="Reidmuller S."/>
            <person name="Feldblyum T."/>
            <person name="Hsiao J."/>
            <person name="Zismann V."/>
            <person name="Iobst S."/>
            <person name="de Vazeille A.R."/>
            <person name="Buell C.R."/>
            <person name="Ying K."/>
            <person name="Li Y."/>
            <person name="Lu T."/>
            <person name="Huang Y."/>
            <person name="Zhao Q."/>
            <person name="Feng Q."/>
            <person name="Zhang L."/>
            <person name="Zhu J."/>
            <person name="Weng Q."/>
            <person name="Mu J."/>
            <person name="Lu Y."/>
            <person name="Fan D."/>
            <person name="Liu Y."/>
            <person name="Guan J."/>
            <person name="Zhang Y."/>
            <person name="Yu S."/>
            <person name="Liu X."/>
            <person name="Zhang Y."/>
            <person name="Hong G."/>
            <person name="Han B."/>
            <person name="Choisne N."/>
            <person name="Demange N."/>
            <person name="Orjeda G."/>
            <person name="Samain S."/>
            <person name="Cattolico L."/>
            <person name="Pelletier E."/>
            <person name="Couloux A."/>
            <person name="Segurens B."/>
            <person name="Wincker P."/>
            <person name="D'Hont A."/>
            <person name="Scarpelli C."/>
            <person name="Weissenbach J."/>
            <person name="Salanoubat M."/>
            <person name="Quetier F."/>
            <person name="Yu Y."/>
            <person name="Kim H.R."/>
            <person name="Rambo T."/>
            <person name="Currie J."/>
            <person name="Collura K."/>
            <person name="Luo M."/>
            <person name="Yang T."/>
            <person name="Ammiraju J.S.S."/>
            <person name="Engler F."/>
            <person name="Soderlund C."/>
            <person name="Wing R.A."/>
            <person name="Palmer L.E."/>
            <person name="de la Bastide M."/>
            <person name="Spiegel L."/>
            <person name="Nascimento L."/>
            <person name="Zutavern T."/>
            <person name="O'Shaughnessy A."/>
            <person name="Dike S."/>
            <person name="Dedhia N."/>
            <person name="Preston R."/>
            <person name="Balija V."/>
            <person name="McCombie W.R."/>
            <person name="Chow T."/>
            <person name="Chen H."/>
            <person name="Chung M."/>
            <person name="Chen C."/>
            <person name="Shaw J."/>
            <person name="Wu H."/>
            <person name="Hsiao K."/>
            <person name="Chao Y."/>
            <person name="Chu M."/>
            <person name="Cheng C."/>
            <person name="Hour A."/>
            <person name="Lee P."/>
            <person name="Lin S."/>
            <person name="Lin Y."/>
            <person name="Liou J."/>
            <person name="Liu S."/>
            <person name="Hsing Y."/>
            <person name="Raghuvanshi S."/>
            <person name="Mohanty A."/>
            <person name="Bharti A.K."/>
            <person name="Gaur A."/>
            <person name="Gupta V."/>
            <person name="Kumar D."/>
            <person name="Ravi V."/>
            <person name="Vij S."/>
            <person name="Kapur A."/>
            <person name="Khurana P."/>
            <person name="Khurana P."/>
            <person name="Khurana J.P."/>
            <person name="Tyagi A.K."/>
            <person name="Gaikwad K."/>
            <person name="Singh A."/>
            <person name="Dalal V."/>
            <person name="Srivastava S."/>
            <person name="Dixit A."/>
            <person name="Pal A.K."/>
            <person name="Ghazi I.A."/>
            <person name="Yadav M."/>
            <person name="Pandit A."/>
            <person name="Bhargava A."/>
            <person name="Sureshbabu K."/>
            <person name="Batra K."/>
            <person name="Sharma T.R."/>
            <person name="Mohapatra T."/>
            <person name="Singh N.K."/>
            <person name="Messing J."/>
            <person name="Nelson A.B."/>
            <person name="Fuks G."/>
            <person name="Kavchok S."/>
            <person name="Keizer G."/>
            <person name="Linton E."/>
            <person name="Llaca V."/>
            <person name="Song R."/>
            <person name="Tanyolac B."/>
            <person name="Young S."/>
            <person name="Ho-Il K."/>
            <person name="Hahn J.H."/>
            <person name="Sangsakoo G."/>
            <person name="Vanavichit A."/>
            <person name="de Mattos Luiz.A.T."/>
            <person name="Zimmer P.D."/>
            <person name="Malone G."/>
            <person name="Dellagostin O."/>
            <person name="de Oliveira A.C."/>
            <person name="Bevan M."/>
            <person name="Bancroft I."/>
            <person name="Minx P."/>
            <person name="Cordum H."/>
            <person name="Wilson R."/>
            <person name="Cheng Z."/>
            <person name="Jin W."/>
            <person name="Jiang J."/>
            <person name="Leong S.A."/>
            <person name="Iwama H."/>
            <person name="Gojobori T."/>
            <person name="Itoh T."/>
            <person name="Niimura Y."/>
            <person name="Fujii Y."/>
            <person name="Habara T."/>
            <person name="Sakai H."/>
            <person name="Sato Y."/>
            <person name="Wilson G."/>
            <person name="Kumar K."/>
            <person name="McCouch S."/>
            <person name="Juretic N."/>
            <person name="Hoen D."/>
            <person name="Wright S."/>
            <person name="Bruskiewich R."/>
            <person name="Bureau T."/>
            <person name="Miyao A."/>
            <person name="Hirochika H."/>
            <person name="Nishikawa T."/>
            <person name="Kadowaki K."/>
            <person name="Sugiura M."/>
            <person name="Burr B."/>
            <person name="Sasaki T."/>
        </authorList>
    </citation>
    <scope>NUCLEOTIDE SEQUENCE [LARGE SCALE GENOMIC DNA]</scope>
    <source>
        <strain evidence="4">cv. Nipponbare</strain>
    </source>
</reference>
<evidence type="ECO:0000313" key="3">
    <source>
        <dbReference type="EMBL" id="BAD07894.1"/>
    </source>
</evidence>
<feature type="compositionally biased region" description="Basic and acidic residues" evidence="1">
    <location>
        <begin position="69"/>
        <end position="78"/>
    </location>
</feature>
<feature type="region of interest" description="Disordered" evidence="1">
    <location>
        <begin position="16"/>
        <end position="208"/>
    </location>
</feature>
<evidence type="ECO:0000313" key="2">
    <source>
        <dbReference type="EMBL" id="BAD07694.1"/>
    </source>
</evidence>